<dbReference type="PANTHER" id="PTHR37166">
    <property type="entry name" value="PROTEIN FLAG"/>
    <property type="match status" value="1"/>
</dbReference>
<dbReference type="SUPFAM" id="SSF160214">
    <property type="entry name" value="FlaG-like"/>
    <property type="match status" value="1"/>
</dbReference>
<dbReference type="AlphaFoldDB" id="A0A1J5Q308"/>
<organism evidence="1">
    <name type="scientific">mine drainage metagenome</name>
    <dbReference type="NCBI Taxonomy" id="410659"/>
    <lineage>
        <taxon>unclassified sequences</taxon>
        <taxon>metagenomes</taxon>
        <taxon>ecological metagenomes</taxon>
    </lineage>
</organism>
<dbReference type="EMBL" id="MLJW01003538">
    <property type="protein sequence ID" value="OIQ71843.1"/>
    <property type="molecule type" value="Genomic_DNA"/>
</dbReference>
<gene>
    <name evidence="1" type="ORF">GALL_465370</name>
</gene>
<name>A0A1J5Q308_9ZZZZ</name>
<protein>
    <submittedName>
        <fullName evidence="1">Flagellar protein FlaG</fullName>
    </submittedName>
</protein>
<reference evidence="1" key="1">
    <citation type="submission" date="2016-10" db="EMBL/GenBank/DDBJ databases">
        <title>Sequence of Gallionella enrichment culture.</title>
        <authorList>
            <person name="Poehlein A."/>
            <person name="Muehling M."/>
            <person name="Daniel R."/>
        </authorList>
    </citation>
    <scope>NUCLEOTIDE SEQUENCE</scope>
</reference>
<dbReference type="InterPro" id="IPR035924">
    <property type="entry name" value="FlaG-like_sf"/>
</dbReference>
<sequence>MNSSSSVNAFVSQPYADKLAPFRAAQTPGSGYGADVAAARAAQTGPSGAAIPVPAAPPAADDLKKLVNAMQSKVNLHSSDLQFSIDQESGKTIIKVTDRTTNDVIWQFPSEEALQVTKELDRYQHGLLVNRKA</sequence>
<comment type="caution">
    <text evidence="1">The sequence shown here is derived from an EMBL/GenBank/DDBJ whole genome shotgun (WGS) entry which is preliminary data.</text>
</comment>
<dbReference type="Gene3D" id="3.30.160.170">
    <property type="entry name" value="FlaG-like"/>
    <property type="match status" value="1"/>
</dbReference>
<dbReference type="InterPro" id="IPR005186">
    <property type="entry name" value="FlaG"/>
</dbReference>
<evidence type="ECO:0000313" key="1">
    <source>
        <dbReference type="EMBL" id="OIQ71843.1"/>
    </source>
</evidence>
<keyword evidence="1" id="KW-0969">Cilium</keyword>
<proteinExistence type="predicted"/>
<accession>A0A1J5Q308</accession>
<keyword evidence="1" id="KW-0966">Cell projection</keyword>
<dbReference type="PANTHER" id="PTHR37166:SF1">
    <property type="entry name" value="PROTEIN FLAG"/>
    <property type="match status" value="1"/>
</dbReference>
<dbReference type="Pfam" id="PF03646">
    <property type="entry name" value="FlaG"/>
    <property type="match status" value="1"/>
</dbReference>
<keyword evidence="1" id="KW-0282">Flagellum</keyword>